<dbReference type="PANTHER" id="PTHR33371">
    <property type="entry name" value="INTERMEMBRANE PHOSPHOLIPID TRANSPORT SYSTEM BINDING PROTEIN MLAD-RELATED"/>
    <property type="match status" value="1"/>
</dbReference>
<feature type="domain" description="Mce/MlaD" evidence="3">
    <location>
        <begin position="53"/>
        <end position="126"/>
    </location>
</feature>
<feature type="coiled-coil region" evidence="1">
    <location>
        <begin position="204"/>
        <end position="238"/>
    </location>
</feature>
<feature type="region of interest" description="Disordered" evidence="2">
    <location>
        <begin position="386"/>
        <end position="435"/>
    </location>
</feature>
<dbReference type="RefSeq" id="WP_406829684.1">
    <property type="nucleotide sequence ID" value="NZ_CP157483.1"/>
</dbReference>
<gene>
    <name evidence="5" type="ORF">ABEG17_11815</name>
</gene>
<proteinExistence type="predicted"/>
<organism evidence="5">
    <name type="scientific">Pedococcus sp. KACC 23699</name>
    <dbReference type="NCBI Taxonomy" id="3149228"/>
    <lineage>
        <taxon>Bacteria</taxon>
        <taxon>Bacillati</taxon>
        <taxon>Actinomycetota</taxon>
        <taxon>Actinomycetes</taxon>
        <taxon>Micrococcales</taxon>
        <taxon>Intrasporangiaceae</taxon>
        <taxon>Pedococcus</taxon>
    </lineage>
</organism>
<evidence type="ECO:0000256" key="2">
    <source>
        <dbReference type="SAM" id="MobiDB-lite"/>
    </source>
</evidence>
<evidence type="ECO:0000313" key="5">
    <source>
        <dbReference type="EMBL" id="XBO42269.1"/>
    </source>
</evidence>
<keyword evidence="1" id="KW-0175">Coiled coil</keyword>
<dbReference type="PANTHER" id="PTHR33371:SF15">
    <property type="entry name" value="LIPOPROTEIN LPRN"/>
    <property type="match status" value="1"/>
</dbReference>
<protein>
    <submittedName>
        <fullName evidence="5">MCE family protein</fullName>
    </submittedName>
</protein>
<reference evidence="5" key="1">
    <citation type="submission" date="2024-05" db="EMBL/GenBank/DDBJ databases">
        <authorList>
            <person name="Kim S."/>
            <person name="Heo J."/>
            <person name="Choi H."/>
            <person name="Choi Y."/>
            <person name="Kwon S.-W."/>
            <person name="Kim Y."/>
        </authorList>
    </citation>
    <scope>NUCLEOTIDE SEQUENCE</scope>
    <source>
        <strain evidence="5">KACC 23699</strain>
    </source>
</reference>
<dbReference type="GO" id="GO:0005576">
    <property type="term" value="C:extracellular region"/>
    <property type="evidence" value="ECO:0007669"/>
    <property type="project" value="TreeGrafter"/>
</dbReference>
<sequence>MKTLSSSLPRTGMRRGRLLVVGLAVGAVVTTSGCQGAFDLPLPGGAAQGGDVIRVTAEFADVLDLVPQSSVKVDQVTVGSVEKIELNGWTARVTLRLPKNVKLPDNAVAELKQTSLLGEKYVELGPPTTGKPEGSLGDGDNIPLDRTGRNPEVEEVLSAMSLLLNGGGVAQLKIIETELNNALSGNQGQIKDLIKQLDTFVGGLDQQKSEIVRAIDNIDKLAARLAAQKDDIDRALKTMPGGLKVLADQRKQLVQLLSALSRLGAVGTDVIRQSKDDTAANLKALEPILAQLTKAGDNLPKSLQLFLTYPFPDSATGAIKGDYTNLSADLDLNLQNLAGNLGLPTGLPTGGLPTGLPTGLPSLPSVPGVPLPSVSVPSIPGVPSVPGVPLPKRPPSSSSTTSGGLGCPPLCLSGQQSQSSSGSDGSWRSLYGGDA</sequence>
<dbReference type="Pfam" id="PF11887">
    <property type="entry name" value="Mce4_CUP1"/>
    <property type="match status" value="1"/>
</dbReference>
<dbReference type="EMBL" id="CP157483">
    <property type="protein sequence ID" value="XBO42269.1"/>
    <property type="molecule type" value="Genomic_DNA"/>
</dbReference>
<feature type="compositionally biased region" description="Low complexity" evidence="2">
    <location>
        <begin position="395"/>
        <end position="426"/>
    </location>
</feature>
<dbReference type="AlphaFoldDB" id="A0AAU7JQE1"/>
<feature type="region of interest" description="Disordered" evidence="2">
    <location>
        <begin position="125"/>
        <end position="148"/>
    </location>
</feature>
<dbReference type="InterPro" id="IPR003399">
    <property type="entry name" value="Mce/MlaD"/>
</dbReference>
<dbReference type="InterPro" id="IPR005693">
    <property type="entry name" value="Mce"/>
</dbReference>
<dbReference type="InterPro" id="IPR052336">
    <property type="entry name" value="MlaD_Phospholipid_Transporter"/>
</dbReference>
<accession>A0AAU7JQE1</accession>
<name>A0AAU7JQE1_9MICO</name>
<evidence type="ECO:0000256" key="1">
    <source>
        <dbReference type="SAM" id="Coils"/>
    </source>
</evidence>
<feature type="domain" description="Mammalian cell entry C-terminal" evidence="4">
    <location>
        <begin position="135"/>
        <end position="347"/>
    </location>
</feature>
<dbReference type="NCBIfam" id="TIGR00996">
    <property type="entry name" value="Mtu_fam_mce"/>
    <property type="match status" value="1"/>
</dbReference>
<evidence type="ECO:0000259" key="4">
    <source>
        <dbReference type="Pfam" id="PF11887"/>
    </source>
</evidence>
<dbReference type="InterPro" id="IPR024516">
    <property type="entry name" value="Mce_C"/>
</dbReference>
<evidence type="ECO:0000259" key="3">
    <source>
        <dbReference type="Pfam" id="PF02470"/>
    </source>
</evidence>
<dbReference type="Pfam" id="PF02470">
    <property type="entry name" value="MlaD"/>
    <property type="match status" value="1"/>
</dbReference>
<dbReference type="PROSITE" id="PS51257">
    <property type="entry name" value="PROKAR_LIPOPROTEIN"/>
    <property type="match status" value="1"/>
</dbReference>